<dbReference type="Proteomes" id="UP000002630">
    <property type="component" value="Linkage Group LG17"/>
</dbReference>
<feature type="region of interest" description="Disordered" evidence="1">
    <location>
        <begin position="232"/>
        <end position="267"/>
    </location>
</feature>
<organism evidence="2 3">
    <name type="scientific">Ectocarpus siliculosus</name>
    <name type="common">Brown alga</name>
    <name type="synonym">Conferva siliculosa</name>
    <dbReference type="NCBI Taxonomy" id="2880"/>
    <lineage>
        <taxon>Eukaryota</taxon>
        <taxon>Sar</taxon>
        <taxon>Stramenopiles</taxon>
        <taxon>Ochrophyta</taxon>
        <taxon>PX clade</taxon>
        <taxon>Phaeophyceae</taxon>
        <taxon>Ectocarpales</taxon>
        <taxon>Ectocarpaceae</taxon>
        <taxon>Ectocarpus</taxon>
    </lineage>
</organism>
<feature type="compositionally biased region" description="Low complexity" evidence="1">
    <location>
        <begin position="441"/>
        <end position="455"/>
    </location>
</feature>
<gene>
    <name evidence="2" type="ORF">Esi_0182_0005</name>
</gene>
<protein>
    <submittedName>
        <fullName evidence="2">Uncharacterized protein</fullName>
    </submittedName>
</protein>
<accession>D8LGX0</accession>
<feature type="compositionally biased region" description="Low complexity" evidence="1">
    <location>
        <begin position="471"/>
        <end position="480"/>
    </location>
</feature>
<feature type="region of interest" description="Disordered" evidence="1">
    <location>
        <begin position="547"/>
        <end position="591"/>
    </location>
</feature>
<dbReference type="OrthoDB" id="193200at2759"/>
<feature type="region of interest" description="Disordered" evidence="1">
    <location>
        <begin position="339"/>
        <end position="375"/>
    </location>
</feature>
<dbReference type="EMBL" id="FN649742">
    <property type="protein sequence ID" value="CBN75823.1"/>
    <property type="molecule type" value="Genomic_DNA"/>
</dbReference>
<evidence type="ECO:0000256" key="1">
    <source>
        <dbReference type="SAM" id="MobiDB-lite"/>
    </source>
</evidence>
<dbReference type="AlphaFoldDB" id="D8LGX0"/>
<keyword evidence="3" id="KW-1185">Reference proteome</keyword>
<dbReference type="InParanoid" id="D8LGX0"/>
<dbReference type="EMBL" id="FN648307">
    <property type="protein sequence ID" value="CBN75823.1"/>
    <property type="molecule type" value="Genomic_DNA"/>
</dbReference>
<name>D8LGX0_ECTSI</name>
<dbReference type="eggNOG" id="ENOG502QQBS">
    <property type="taxonomic scope" value="Eukaryota"/>
</dbReference>
<feature type="compositionally biased region" description="Acidic residues" evidence="1">
    <location>
        <begin position="481"/>
        <end position="492"/>
    </location>
</feature>
<evidence type="ECO:0000313" key="2">
    <source>
        <dbReference type="EMBL" id="CBN75823.1"/>
    </source>
</evidence>
<proteinExistence type="predicted"/>
<evidence type="ECO:0000313" key="3">
    <source>
        <dbReference type="Proteomes" id="UP000002630"/>
    </source>
</evidence>
<sequence>MGAFDTWKAETKKSKQVKKIAVGMWADFSLKDLGEPFRMWYIYADYSKKQTKEHERLLKLHRRYKNRRKTHMILKAWKHLAVYGRIEGMYTRSQLMSSLAEQKDHTLRLAGKVDELAGGLGDMEELAMEYRSQMIIRQRETTEREDGMDRQTMALHHAEQEVVRLQSLLASAAEAAPQVCKAIHKVAPGFDFKERGLQPFTDARKEALEMETEQRVQELVAQRMALQAAAANGHEHASGRLAGAPNSARGMDPSNASANSSEGNARKGQAAAAPVVITADAKTQAWLPADPEAAARAAVAAAALAQGIEPPILPKELVRLDRVEWVLRRTSVAEVGTRLKAQREEEETERDERGDGGPGRGGQGRKGYRGVGGSSGGDGLGGINIQICGDVSGGGSTSSGSLTGGVGAGADDGGKAISGTDTNGGGGAPAAVSSDVSFPSPTTEAAAAVATATVAPPDPDGLSTGRSEGRAAAAPPTGAAVEDDEEDDGEEDDVADRLAGIFEFLRSGNSLLLPPDLRIDWESRPDLGLGLLAGDDHKDDVVRRFHPAPSASWSQPSAADGARSSSSPQQHRGAESGSSKSGGSGKGTSTWARGLCREASIGSGEPMTYHDLRMALSASAPKGRLSETTNDMLERRLAERRRRADEMAAAMWGNHRPQFVENLYRNQS</sequence>
<feature type="compositionally biased region" description="Low complexity" evidence="1">
    <location>
        <begin position="547"/>
        <end position="559"/>
    </location>
</feature>
<feature type="region of interest" description="Disordered" evidence="1">
    <location>
        <begin position="413"/>
        <end position="492"/>
    </location>
</feature>
<feature type="compositionally biased region" description="Gly residues" evidence="1">
    <location>
        <begin position="356"/>
        <end position="375"/>
    </location>
</feature>
<reference evidence="2 3" key="1">
    <citation type="journal article" date="2010" name="Nature">
        <title>The Ectocarpus genome and the independent evolution of multicellularity in brown algae.</title>
        <authorList>
            <person name="Cock J.M."/>
            <person name="Sterck L."/>
            <person name="Rouze P."/>
            <person name="Scornet D."/>
            <person name="Allen A.E."/>
            <person name="Amoutzias G."/>
            <person name="Anthouard V."/>
            <person name="Artiguenave F."/>
            <person name="Aury J.M."/>
            <person name="Badger J.H."/>
            <person name="Beszteri B."/>
            <person name="Billiau K."/>
            <person name="Bonnet E."/>
            <person name="Bothwell J.H."/>
            <person name="Bowler C."/>
            <person name="Boyen C."/>
            <person name="Brownlee C."/>
            <person name="Carrano C.J."/>
            <person name="Charrier B."/>
            <person name="Cho G.Y."/>
            <person name="Coelho S.M."/>
            <person name="Collen J."/>
            <person name="Corre E."/>
            <person name="Da Silva C."/>
            <person name="Delage L."/>
            <person name="Delaroque N."/>
            <person name="Dittami S.M."/>
            <person name="Doulbeau S."/>
            <person name="Elias M."/>
            <person name="Farnham G."/>
            <person name="Gachon C.M."/>
            <person name="Gschloessl B."/>
            <person name="Heesch S."/>
            <person name="Jabbari K."/>
            <person name="Jubin C."/>
            <person name="Kawai H."/>
            <person name="Kimura K."/>
            <person name="Kloareg B."/>
            <person name="Kupper F.C."/>
            <person name="Lang D."/>
            <person name="Le Bail A."/>
            <person name="Leblanc C."/>
            <person name="Lerouge P."/>
            <person name="Lohr M."/>
            <person name="Lopez P.J."/>
            <person name="Martens C."/>
            <person name="Maumus F."/>
            <person name="Michel G."/>
            <person name="Miranda-Saavedra D."/>
            <person name="Morales J."/>
            <person name="Moreau H."/>
            <person name="Motomura T."/>
            <person name="Nagasato C."/>
            <person name="Napoli C.A."/>
            <person name="Nelson D.R."/>
            <person name="Nyvall-Collen P."/>
            <person name="Peters A.F."/>
            <person name="Pommier C."/>
            <person name="Potin P."/>
            <person name="Poulain J."/>
            <person name="Quesneville H."/>
            <person name="Read B."/>
            <person name="Rensing S.A."/>
            <person name="Ritter A."/>
            <person name="Rousvoal S."/>
            <person name="Samanta M."/>
            <person name="Samson G."/>
            <person name="Schroeder D.C."/>
            <person name="Segurens B."/>
            <person name="Strittmatter M."/>
            <person name="Tonon T."/>
            <person name="Tregear J.W."/>
            <person name="Valentin K."/>
            <person name="von Dassow P."/>
            <person name="Yamagishi T."/>
            <person name="Van de Peer Y."/>
            <person name="Wincker P."/>
        </authorList>
    </citation>
    <scope>NUCLEOTIDE SEQUENCE [LARGE SCALE GENOMIC DNA]</scope>
    <source>
        <strain evidence="3">Ec32 / CCAP1310/4</strain>
    </source>
</reference>